<evidence type="ECO:0000256" key="8">
    <source>
        <dbReference type="SAM" id="SignalP"/>
    </source>
</evidence>
<evidence type="ECO:0000256" key="6">
    <source>
        <dbReference type="ARBA" id="ARBA00023139"/>
    </source>
</evidence>
<evidence type="ECO:0000313" key="12">
    <source>
        <dbReference type="Proteomes" id="UP000660861"/>
    </source>
</evidence>
<dbReference type="GO" id="GO:0009847">
    <property type="term" value="P:spore germination"/>
    <property type="evidence" value="ECO:0007669"/>
    <property type="project" value="InterPro"/>
</dbReference>
<dbReference type="Proteomes" id="UP000660861">
    <property type="component" value="Unassembled WGS sequence"/>
</dbReference>
<keyword evidence="7" id="KW-0449">Lipoprotein</keyword>
<protein>
    <submittedName>
        <fullName evidence="11">Ger(X)C family spore germination protein</fullName>
    </submittedName>
</protein>
<evidence type="ECO:0000256" key="4">
    <source>
        <dbReference type="ARBA" id="ARBA00022729"/>
    </source>
</evidence>
<comment type="subcellular location">
    <subcellularLocation>
        <location evidence="1">Membrane</location>
        <topology evidence="1">Lipid-anchor</topology>
    </subcellularLocation>
</comment>
<evidence type="ECO:0000259" key="10">
    <source>
        <dbReference type="Pfam" id="PF25198"/>
    </source>
</evidence>
<dbReference type="InterPro" id="IPR057336">
    <property type="entry name" value="GerAC_N"/>
</dbReference>
<feature type="domain" description="Spore germination GerAC-like C-terminal" evidence="9">
    <location>
        <begin position="211"/>
        <end position="375"/>
    </location>
</feature>
<dbReference type="Gene3D" id="3.30.300.210">
    <property type="entry name" value="Nutrient germinant receptor protein C, domain 3"/>
    <property type="match status" value="1"/>
</dbReference>
<proteinExistence type="inferred from homology"/>
<dbReference type="AlphaFoldDB" id="A0A926E971"/>
<evidence type="ECO:0000256" key="5">
    <source>
        <dbReference type="ARBA" id="ARBA00023136"/>
    </source>
</evidence>
<organism evidence="11 12">
    <name type="scientific">Zongyangia hominis</name>
    <dbReference type="NCBI Taxonomy" id="2763677"/>
    <lineage>
        <taxon>Bacteria</taxon>
        <taxon>Bacillati</taxon>
        <taxon>Bacillota</taxon>
        <taxon>Clostridia</taxon>
        <taxon>Eubacteriales</taxon>
        <taxon>Oscillospiraceae</taxon>
        <taxon>Zongyangia</taxon>
    </lineage>
</organism>
<keyword evidence="3" id="KW-0309">Germination</keyword>
<feature type="domain" description="Spore germination protein N-terminal" evidence="10">
    <location>
        <begin position="24"/>
        <end position="196"/>
    </location>
</feature>
<reference evidence="11" key="1">
    <citation type="submission" date="2020-08" db="EMBL/GenBank/DDBJ databases">
        <title>Genome public.</title>
        <authorList>
            <person name="Liu C."/>
            <person name="Sun Q."/>
        </authorList>
    </citation>
    <scope>NUCLEOTIDE SEQUENCE</scope>
    <source>
        <strain evidence="11">NSJ-54</strain>
    </source>
</reference>
<dbReference type="RefSeq" id="WP_262396614.1">
    <property type="nucleotide sequence ID" value="NZ_JACRTC010000001.1"/>
</dbReference>
<feature type="chain" id="PRO_5036908006" evidence="8">
    <location>
        <begin position="25"/>
        <end position="379"/>
    </location>
</feature>
<comment type="similarity">
    <text evidence="2">Belongs to the GerABKC lipoprotein family.</text>
</comment>
<keyword evidence="5" id="KW-0472">Membrane</keyword>
<dbReference type="GO" id="GO:0016020">
    <property type="term" value="C:membrane"/>
    <property type="evidence" value="ECO:0007669"/>
    <property type="project" value="UniProtKB-SubCell"/>
</dbReference>
<evidence type="ECO:0000256" key="2">
    <source>
        <dbReference type="ARBA" id="ARBA00007886"/>
    </source>
</evidence>
<dbReference type="EMBL" id="JACRTC010000001">
    <property type="protein sequence ID" value="MBC8569518.1"/>
    <property type="molecule type" value="Genomic_DNA"/>
</dbReference>
<keyword evidence="6" id="KW-0564">Palmitate</keyword>
<keyword evidence="12" id="KW-1185">Reference proteome</keyword>
<evidence type="ECO:0000256" key="7">
    <source>
        <dbReference type="ARBA" id="ARBA00023288"/>
    </source>
</evidence>
<dbReference type="PROSITE" id="PS51257">
    <property type="entry name" value="PROKAR_LIPOPROTEIN"/>
    <property type="match status" value="1"/>
</dbReference>
<dbReference type="InterPro" id="IPR046953">
    <property type="entry name" value="Spore_GerAC-like_C"/>
</dbReference>
<evidence type="ECO:0000256" key="3">
    <source>
        <dbReference type="ARBA" id="ARBA00022544"/>
    </source>
</evidence>
<name>A0A926E971_9FIRM</name>
<evidence type="ECO:0000313" key="11">
    <source>
        <dbReference type="EMBL" id="MBC8569518.1"/>
    </source>
</evidence>
<comment type="caution">
    <text evidence="11">The sequence shown here is derived from an EMBL/GenBank/DDBJ whole genome shotgun (WGS) entry which is preliminary data.</text>
</comment>
<dbReference type="NCBIfam" id="TIGR02887">
    <property type="entry name" value="spore_ger_x_C"/>
    <property type="match status" value="1"/>
</dbReference>
<dbReference type="InterPro" id="IPR038501">
    <property type="entry name" value="Spore_GerAC_C_sf"/>
</dbReference>
<dbReference type="PANTHER" id="PTHR35789:SF1">
    <property type="entry name" value="SPORE GERMINATION PROTEIN B3"/>
    <property type="match status" value="1"/>
</dbReference>
<dbReference type="Pfam" id="PF05504">
    <property type="entry name" value="Spore_GerAC"/>
    <property type="match status" value="1"/>
</dbReference>
<dbReference type="Pfam" id="PF25198">
    <property type="entry name" value="Spore_GerAC_N"/>
    <property type="match status" value="1"/>
</dbReference>
<gene>
    <name evidence="11" type="ORF">H8709_01565</name>
</gene>
<dbReference type="InterPro" id="IPR008844">
    <property type="entry name" value="Spore_GerAC-like"/>
</dbReference>
<feature type="signal peptide" evidence="8">
    <location>
        <begin position="1"/>
        <end position="24"/>
    </location>
</feature>
<sequence>MKKMIAFFLSCSFLLISMSGCIPAKELNEKLIVQAIGLDSEDGEFVVTLQAYFPQGGGGQSFVDMSKPNNKVVQGRGETITQAVQDAEVSQGKEVFYGHNELIIVGNTLAKEGLSSISSFLNSFNELRPNIQLLVAEDTAEEIVRAQIEGGILPAQVLGKAASSGEETGYVTQCTLIDVMKSLKGDGSQIYAPVVETDQDAEDKTQAVFEKTAVFRSGQLAGTLTEAETRGLMWINDQITRANILVENTNYGKISAQITHATTRRKTRMQDGKISIHLHVSTRAIISERVSGDISPVLDEDIDDIQAELARTITKEMEQALEIGLRDYHTDIFNFSGDVSKYEPQYYLAHRDHWEKVLPEFQCVIEVDCNVDRLGIETK</sequence>
<dbReference type="PANTHER" id="PTHR35789">
    <property type="entry name" value="SPORE GERMINATION PROTEIN B3"/>
    <property type="match status" value="1"/>
</dbReference>
<evidence type="ECO:0000259" key="9">
    <source>
        <dbReference type="Pfam" id="PF05504"/>
    </source>
</evidence>
<keyword evidence="4 8" id="KW-0732">Signal</keyword>
<evidence type="ECO:0000256" key="1">
    <source>
        <dbReference type="ARBA" id="ARBA00004635"/>
    </source>
</evidence>
<accession>A0A926E971</accession>